<proteinExistence type="predicted"/>
<name>A0ABV0P6M6_9TELE</name>
<organism evidence="2 3">
    <name type="scientific">Goodea atripinnis</name>
    <dbReference type="NCBI Taxonomy" id="208336"/>
    <lineage>
        <taxon>Eukaryota</taxon>
        <taxon>Metazoa</taxon>
        <taxon>Chordata</taxon>
        <taxon>Craniata</taxon>
        <taxon>Vertebrata</taxon>
        <taxon>Euteleostomi</taxon>
        <taxon>Actinopterygii</taxon>
        <taxon>Neopterygii</taxon>
        <taxon>Teleostei</taxon>
        <taxon>Neoteleostei</taxon>
        <taxon>Acanthomorphata</taxon>
        <taxon>Ovalentaria</taxon>
        <taxon>Atherinomorphae</taxon>
        <taxon>Cyprinodontiformes</taxon>
        <taxon>Goodeidae</taxon>
        <taxon>Goodea</taxon>
    </lineage>
</organism>
<gene>
    <name evidence="2" type="ORF">GOODEAATRI_021227</name>
</gene>
<protein>
    <submittedName>
        <fullName evidence="2">Uncharacterized protein</fullName>
    </submittedName>
</protein>
<accession>A0ABV0P6M6</accession>
<sequence>MTSTVTRSQSNRAPLGCGGTGDLHHGCAADKSVYIEPHSSLNTSCISKYHVFLGKKAVKMNVSAGVEASRVLSCILFILFSLLHPLFSFSPIFLFAPPPNDSPSHCLPEIISWLLKNNFKSKSARGMNNFGVNCTMEVD</sequence>
<keyword evidence="1" id="KW-1133">Transmembrane helix</keyword>
<evidence type="ECO:0000256" key="1">
    <source>
        <dbReference type="SAM" id="Phobius"/>
    </source>
</evidence>
<reference evidence="2 3" key="1">
    <citation type="submission" date="2021-06" db="EMBL/GenBank/DDBJ databases">
        <authorList>
            <person name="Palmer J.M."/>
        </authorList>
    </citation>
    <scope>NUCLEOTIDE SEQUENCE [LARGE SCALE GENOMIC DNA]</scope>
    <source>
        <strain evidence="2 3">GA_2019</strain>
        <tissue evidence="2">Muscle</tissue>
    </source>
</reference>
<keyword evidence="1" id="KW-0812">Transmembrane</keyword>
<keyword evidence="3" id="KW-1185">Reference proteome</keyword>
<comment type="caution">
    <text evidence="2">The sequence shown here is derived from an EMBL/GenBank/DDBJ whole genome shotgun (WGS) entry which is preliminary data.</text>
</comment>
<evidence type="ECO:0000313" key="3">
    <source>
        <dbReference type="Proteomes" id="UP001476798"/>
    </source>
</evidence>
<evidence type="ECO:0000313" key="2">
    <source>
        <dbReference type="EMBL" id="MEQ2179111.1"/>
    </source>
</evidence>
<keyword evidence="1" id="KW-0472">Membrane</keyword>
<dbReference type="EMBL" id="JAHRIO010062020">
    <property type="protein sequence ID" value="MEQ2179111.1"/>
    <property type="molecule type" value="Genomic_DNA"/>
</dbReference>
<dbReference type="Proteomes" id="UP001476798">
    <property type="component" value="Unassembled WGS sequence"/>
</dbReference>
<feature type="transmembrane region" description="Helical" evidence="1">
    <location>
        <begin position="71"/>
        <end position="96"/>
    </location>
</feature>